<dbReference type="CDD" id="cd00077">
    <property type="entry name" value="HDc"/>
    <property type="match status" value="1"/>
</dbReference>
<dbReference type="KEGG" id="nva:G3M78_13620"/>
<dbReference type="PROSITE" id="PS51833">
    <property type="entry name" value="HDOD"/>
    <property type="match status" value="1"/>
</dbReference>
<dbReference type="InterPro" id="IPR052340">
    <property type="entry name" value="RNase_Y/CdgJ"/>
</dbReference>
<dbReference type="Pfam" id="PF08668">
    <property type="entry name" value="HDOD"/>
    <property type="match status" value="1"/>
</dbReference>
<dbReference type="AlphaFoldDB" id="A0A7T0G4J1"/>
<evidence type="ECO:0000259" key="1">
    <source>
        <dbReference type="PROSITE" id="PS51833"/>
    </source>
</evidence>
<dbReference type="InterPro" id="IPR013976">
    <property type="entry name" value="HDOD"/>
</dbReference>
<dbReference type="NCBIfam" id="TIGR00277">
    <property type="entry name" value="HDIG"/>
    <property type="match status" value="1"/>
</dbReference>
<dbReference type="Gene3D" id="1.10.3210.10">
    <property type="entry name" value="Hypothetical protein af1432"/>
    <property type="match status" value="1"/>
</dbReference>
<gene>
    <name evidence="2" type="ORF">G3M78_13620</name>
</gene>
<dbReference type="InterPro" id="IPR003607">
    <property type="entry name" value="HD/PDEase_dom"/>
</dbReference>
<name>A0A7T0G4J1_9BACT</name>
<dbReference type="PANTHER" id="PTHR33525:SF3">
    <property type="entry name" value="RIBONUCLEASE Y"/>
    <property type="match status" value="1"/>
</dbReference>
<proteinExistence type="predicted"/>
<evidence type="ECO:0000313" key="2">
    <source>
        <dbReference type="EMBL" id="QPJ66376.1"/>
    </source>
</evidence>
<accession>A0A7T0G4J1</accession>
<sequence>MQNKDIDAITEDWVATPPAVYFKFKEAVEDPDTSFKEFSEILSADPGLLIRLLKIVNSPFYGLDAKVETVEHAMTIVGLNQLSDLVLTTTIMNEFSGVPGDLLNMNTFWEHSVAVGVSAQILAGYLGEKELERFYIAGMLHDIGTLVICKKAPEKMMRAVKLEKEGAGAMHETEREVMGFSHADVGSSLLRAWKLPQRLLDCVSFHHHPLDAKRNMKEAAIIYFADYLADQIGSGDLGDVSPPKLDPAVLKSLELNETILLSMREESQERFAEAIKLFS</sequence>
<dbReference type="SUPFAM" id="SSF109604">
    <property type="entry name" value="HD-domain/PDEase-like"/>
    <property type="match status" value="1"/>
</dbReference>
<reference evidence="3" key="1">
    <citation type="submission" date="2020-02" db="EMBL/GenBank/DDBJ databases">
        <title>Genomic and physiological characterization of two novel Nitrospinaceae genera.</title>
        <authorList>
            <person name="Mueller A.J."/>
            <person name="Jung M.-Y."/>
            <person name="Strachan C.R."/>
            <person name="Herbold C.W."/>
            <person name="Kirkegaard R.H."/>
            <person name="Daims H."/>
        </authorList>
    </citation>
    <scope>NUCLEOTIDE SEQUENCE [LARGE SCALE GENOMIC DNA]</scope>
</reference>
<protein>
    <submittedName>
        <fullName evidence="2">HDOD domain-containing protein</fullName>
    </submittedName>
</protein>
<dbReference type="SMART" id="SM00471">
    <property type="entry name" value="HDc"/>
    <property type="match status" value="1"/>
</dbReference>
<feature type="domain" description="HDOD" evidence="1">
    <location>
        <begin position="14"/>
        <end position="209"/>
    </location>
</feature>
<dbReference type="Proteomes" id="UP000594464">
    <property type="component" value="Chromosome"/>
</dbReference>
<evidence type="ECO:0000313" key="3">
    <source>
        <dbReference type="Proteomes" id="UP000594464"/>
    </source>
</evidence>
<organism evidence="2 3">
    <name type="scientific">Candidatus Nitrohelix vancouverensis</name>
    <dbReference type="NCBI Taxonomy" id="2705534"/>
    <lineage>
        <taxon>Bacteria</taxon>
        <taxon>Pseudomonadati</taxon>
        <taxon>Nitrospinota/Tectimicrobiota group</taxon>
        <taxon>Nitrospinota</taxon>
        <taxon>Nitrospinia</taxon>
        <taxon>Nitrospinales</taxon>
        <taxon>Nitrospinaceae</taxon>
        <taxon>Candidatus Nitrohelix</taxon>
    </lineage>
</organism>
<dbReference type="PANTHER" id="PTHR33525">
    <property type="match status" value="1"/>
</dbReference>
<dbReference type="InterPro" id="IPR006675">
    <property type="entry name" value="HDIG_dom"/>
</dbReference>
<dbReference type="EMBL" id="CP048620">
    <property type="protein sequence ID" value="QPJ66376.1"/>
    <property type="molecule type" value="Genomic_DNA"/>
</dbReference>